<evidence type="ECO:0000313" key="3">
    <source>
        <dbReference type="Proteomes" id="UP001365542"/>
    </source>
</evidence>
<dbReference type="InterPro" id="IPR001810">
    <property type="entry name" value="F-box_dom"/>
</dbReference>
<protein>
    <recommendedName>
        <fullName evidence="1">F-box domain-containing protein</fullName>
    </recommendedName>
</protein>
<dbReference type="SMART" id="SM00256">
    <property type="entry name" value="FBOX"/>
    <property type="match status" value="1"/>
</dbReference>
<gene>
    <name evidence="2" type="ORF">TWF694_003376</name>
</gene>
<name>A0AAV9WYB6_9PEZI</name>
<evidence type="ECO:0000313" key="2">
    <source>
        <dbReference type="EMBL" id="KAK6530000.1"/>
    </source>
</evidence>
<proteinExistence type="predicted"/>
<dbReference type="PROSITE" id="PS50181">
    <property type="entry name" value="FBOX"/>
    <property type="match status" value="1"/>
</dbReference>
<keyword evidence="3" id="KW-1185">Reference proteome</keyword>
<dbReference type="EMBL" id="JAVHJO010000013">
    <property type="protein sequence ID" value="KAK6530000.1"/>
    <property type="molecule type" value="Genomic_DNA"/>
</dbReference>
<dbReference type="Proteomes" id="UP001365542">
    <property type="component" value="Unassembled WGS sequence"/>
</dbReference>
<dbReference type="InterPro" id="IPR036047">
    <property type="entry name" value="F-box-like_dom_sf"/>
</dbReference>
<sequence>MTYCDPSLSPIPAELLLSILTYLDFQDILSVSSSCKFFRAVCSSIIFRNLKLEHRTSPVDDISIVFRNIKLGRSKSPADDVRTSFGRGGSLCHVVNRVRHVTLHSHNIIGIDAIVVYFRTHIPLLSLFPNLNSLKITRAAISPLSEELKEFDDKLMNAIFCCLSSAYPSYHKSIKRLWFKTVDHISRDGDDDEAIQQSNLSLESRKFLRWDMNKTLSNDAPCPASVEEAFIDVNHGYPTLSRRSPMPGYVPDLSYLSNSQSSLKRLGLWINLQYCYTTAAPVFQSDLIFHNVTELCINTEFFPAESPEDYLNELGWRFPNVEKVVMYLDWKCHEYVERERMYRYGSLVKLWPGTLKEARLPWLTYFGGSYETRSMASTVHVWIGEFGLEALEKVVFVREMATGLGWTGPIGGSGDGGSKRDWEVWDEMEAIDCHVVCEEGKEKTLVWGDVYAMKKLELDGYVVPG</sequence>
<accession>A0AAV9WYB6</accession>
<feature type="domain" description="F-box" evidence="1">
    <location>
        <begin position="5"/>
        <end position="50"/>
    </location>
</feature>
<dbReference type="Pfam" id="PF12937">
    <property type="entry name" value="F-box-like"/>
    <property type="match status" value="1"/>
</dbReference>
<dbReference type="SUPFAM" id="SSF81383">
    <property type="entry name" value="F-box domain"/>
    <property type="match status" value="1"/>
</dbReference>
<evidence type="ECO:0000259" key="1">
    <source>
        <dbReference type="PROSITE" id="PS50181"/>
    </source>
</evidence>
<dbReference type="Gene3D" id="1.20.1280.50">
    <property type="match status" value="1"/>
</dbReference>
<dbReference type="AlphaFoldDB" id="A0AAV9WYB6"/>
<organism evidence="2 3">
    <name type="scientific">Orbilia ellipsospora</name>
    <dbReference type="NCBI Taxonomy" id="2528407"/>
    <lineage>
        <taxon>Eukaryota</taxon>
        <taxon>Fungi</taxon>
        <taxon>Dikarya</taxon>
        <taxon>Ascomycota</taxon>
        <taxon>Pezizomycotina</taxon>
        <taxon>Orbiliomycetes</taxon>
        <taxon>Orbiliales</taxon>
        <taxon>Orbiliaceae</taxon>
        <taxon>Orbilia</taxon>
    </lineage>
</organism>
<comment type="caution">
    <text evidence="2">The sequence shown here is derived from an EMBL/GenBank/DDBJ whole genome shotgun (WGS) entry which is preliminary data.</text>
</comment>
<reference evidence="2 3" key="1">
    <citation type="submission" date="2019-10" db="EMBL/GenBank/DDBJ databases">
        <authorList>
            <person name="Palmer J.M."/>
        </authorList>
    </citation>
    <scope>NUCLEOTIDE SEQUENCE [LARGE SCALE GENOMIC DNA]</scope>
    <source>
        <strain evidence="2 3">TWF694</strain>
    </source>
</reference>